<dbReference type="SUPFAM" id="SSF57850">
    <property type="entry name" value="RING/U-box"/>
    <property type="match status" value="1"/>
</dbReference>
<comment type="similarity">
    <text evidence="2">Belongs to the VAMP-associated protein (VAP) (TC 9.B.17) family.</text>
</comment>
<dbReference type="EMBL" id="CAJNOJ010000055">
    <property type="protein sequence ID" value="CAF0977459.1"/>
    <property type="molecule type" value="Genomic_DNA"/>
</dbReference>
<evidence type="ECO:0000259" key="9">
    <source>
        <dbReference type="PROSITE" id="PS50089"/>
    </source>
</evidence>
<evidence type="ECO:0000256" key="5">
    <source>
        <dbReference type="ARBA" id="ARBA00022833"/>
    </source>
</evidence>
<dbReference type="GO" id="GO:0008270">
    <property type="term" value="F:zinc ion binding"/>
    <property type="evidence" value="ECO:0007669"/>
    <property type="project" value="UniProtKB-KW"/>
</dbReference>
<dbReference type="GO" id="GO:0033149">
    <property type="term" value="F:FFAT motif binding"/>
    <property type="evidence" value="ECO:0007669"/>
    <property type="project" value="TreeGrafter"/>
</dbReference>
<dbReference type="PANTHER" id="PTHR10809">
    <property type="entry name" value="VESICLE-ASSOCIATED MEMBRANE PROTEIN-ASSOCIATED PROTEIN"/>
    <property type="match status" value="1"/>
</dbReference>
<gene>
    <name evidence="11" type="ORF">EDS130_LOCUS13690</name>
</gene>
<keyword evidence="7" id="KW-0472">Membrane</keyword>
<dbReference type="PROSITE" id="PS50202">
    <property type="entry name" value="MSP"/>
    <property type="match status" value="1"/>
</dbReference>
<dbReference type="SUPFAM" id="SSF49354">
    <property type="entry name" value="PapD-like"/>
    <property type="match status" value="1"/>
</dbReference>
<dbReference type="InterPro" id="IPR013083">
    <property type="entry name" value="Znf_RING/FYVE/PHD"/>
</dbReference>
<proteinExistence type="inferred from homology"/>
<feature type="domain" description="MSP" evidence="10">
    <location>
        <begin position="2"/>
        <end position="122"/>
    </location>
</feature>
<evidence type="ECO:0000256" key="2">
    <source>
        <dbReference type="ARBA" id="ARBA00008932"/>
    </source>
</evidence>
<comment type="subcellular location">
    <subcellularLocation>
        <location evidence="1">Membrane</location>
        <topology evidence="1">Single-pass type IV membrane protein</topology>
    </subcellularLocation>
</comment>
<keyword evidence="5" id="KW-0862">Zinc</keyword>
<dbReference type="Proteomes" id="UP000663852">
    <property type="component" value="Unassembled WGS sequence"/>
</dbReference>
<dbReference type="InterPro" id="IPR001841">
    <property type="entry name" value="Znf_RING"/>
</dbReference>
<evidence type="ECO:0000313" key="11">
    <source>
        <dbReference type="EMBL" id="CAF0977459.1"/>
    </source>
</evidence>
<dbReference type="PROSITE" id="PS50089">
    <property type="entry name" value="ZF_RING_2"/>
    <property type="match status" value="1"/>
</dbReference>
<accession>A0A814FAW8</accession>
<dbReference type="GO" id="GO:0005789">
    <property type="term" value="C:endoplasmic reticulum membrane"/>
    <property type="evidence" value="ECO:0007669"/>
    <property type="project" value="InterPro"/>
</dbReference>
<reference evidence="11" key="1">
    <citation type="submission" date="2021-02" db="EMBL/GenBank/DDBJ databases">
        <authorList>
            <person name="Nowell W R."/>
        </authorList>
    </citation>
    <scope>NUCLEOTIDE SEQUENCE</scope>
</reference>
<dbReference type="PANTHER" id="PTHR10809:SF6">
    <property type="entry name" value="AT11025P-RELATED"/>
    <property type="match status" value="1"/>
</dbReference>
<dbReference type="InterPro" id="IPR016763">
    <property type="entry name" value="VAP"/>
</dbReference>
<evidence type="ECO:0000256" key="8">
    <source>
        <dbReference type="PROSITE-ProRule" id="PRU00175"/>
    </source>
</evidence>
<dbReference type="InterPro" id="IPR013783">
    <property type="entry name" value="Ig-like_fold"/>
</dbReference>
<evidence type="ECO:0000256" key="1">
    <source>
        <dbReference type="ARBA" id="ARBA00004211"/>
    </source>
</evidence>
<dbReference type="SUPFAM" id="SSF49599">
    <property type="entry name" value="TRAF domain-like"/>
    <property type="match status" value="1"/>
</dbReference>
<keyword evidence="3" id="KW-0812">Transmembrane</keyword>
<evidence type="ECO:0000256" key="7">
    <source>
        <dbReference type="ARBA" id="ARBA00023136"/>
    </source>
</evidence>
<evidence type="ECO:0000256" key="6">
    <source>
        <dbReference type="ARBA" id="ARBA00022989"/>
    </source>
</evidence>
<organism evidence="11 12">
    <name type="scientific">Adineta ricciae</name>
    <name type="common">Rotifer</name>
    <dbReference type="NCBI Taxonomy" id="249248"/>
    <lineage>
        <taxon>Eukaryota</taxon>
        <taxon>Metazoa</taxon>
        <taxon>Spiralia</taxon>
        <taxon>Gnathifera</taxon>
        <taxon>Rotifera</taxon>
        <taxon>Eurotatoria</taxon>
        <taxon>Bdelloidea</taxon>
        <taxon>Adinetida</taxon>
        <taxon>Adinetidae</taxon>
        <taxon>Adineta</taxon>
    </lineage>
</organism>
<dbReference type="GO" id="GO:0090158">
    <property type="term" value="P:endoplasmic reticulum membrane organization"/>
    <property type="evidence" value="ECO:0007669"/>
    <property type="project" value="TreeGrafter"/>
</dbReference>
<dbReference type="OrthoDB" id="9049620at2759"/>
<name>A0A814FAW8_ADIRI</name>
<sequence length="327" mass="37058">MALAVNPPTTLTFYGPFNVVSTTTLKLSNTGSDRLAFMLKTTTPRRFCVKPNNGFLEPNTNVVVQILLQPSLPGAPDDESNRSKFMLLWAVVSDNEQTDIVSFWKQHESLPEKLQNIKLTCALCPKTIDKETQTDSDREDLTSTSEQNCLDPERIVGDSSVSELECPICHNILWKPVACKTCENAFCAYCIHKWIKQHDSKSEKLCPFACTFEEKRAPSVLNKLLSKLQIYCAYRDNGYQQILNYDALETHQKTCEYKSIICSVCHVTITNQNLTDNSHNIRQCFTDVQKTQTDSQVQVHLMTLLDVIDRQNKRIEALESQINGIPS</sequence>
<dbReference type="Gene3D" id="3.30.40.10">
    <property type="entry name" value="Zinc/RING finger domain, C3HC4 (zinc finger)"/>
    <property type="match status" value="2"/>
</dbReference>
<dbReference type="GO" id="GO:0061817">
    <property type="term" value="P:endoplasmic reticulum-plasma membrane tethering"/>
    <property type="evidence" value="ECO:0007669"/>
    <property type="project" value="TreeGrafter"/>
</dbReference>
<keyword evidence="4 8" id="KW-0863">Zinc-finger</keyword>
<dbReference type="InterPro" id="IPR000535">
    <property type="entry name" value="MSP_dom"/>
</dbReference>
<dbReference type="Pfam" id="PF00635">
    <property type="entry name" value="Motile_Sperm"/>
    <property type="match status" value="1"/>
</dbReference>
<dbReference type="AlphaFoldDB" id="A0A814FAW8"/>
<evidence type="ECO:0000313" key="12">
    <source>
        <dbReference type="Proteomes" id="UP000663852"/>
    </source>
</evidence>
<dbReference type="GO" id="GO:0005886">
    <property type="term" value="C:plasma membrane"/>
    <property type="evidence" value="ECO:0007669"/>
    <property type="project" value="TreeGrafter"/>
</dbReference>
<evidence type="ECO:0000259" key="10">
    <source>
        <dbReference type="PROSITE" id="PS50202"/>
    </source>
</evidence>
<protein>
    <submittedName>
        <fullName evidence="11">Uncharacterized protein</fullName>
    </submittedName>
</protein>
<dbReference type="InterPro" id="IPR008962">
    <property type="entry name" value="PapD-like_sf"/>
</dbReference>
<keyword evidence="6" id="KW-1133">Transmembrane helix</keyword>
<feature type="domain" description="RING-type" evidence="9">
    <location>
        <begin position="166"/>
        <end position="207"/>
    </location>
</feature>
<dbReference type="Gene3D" id="2.60.40.10">
    <property type="entry name" value="Immunoglobulins"/>
    <property type="match status" value="1"/>
</dbReference>
<evidence type="ECO:0000256" key="4">
    <source>
        <dbReference type="ARBA" id="ARBA00022771"/>
    </source>
</evidence>
<evidence type="ECO:0000256" key="3">
    <source>
        <dbReference type="ARBA" id="ARBA00022692"/>
    </source>
</evidence>
<comment type="caution">
    <text evidence="11">The sequence shown here is derived from an EMBL/GenBank/DDBJ whole genome shotgun (WGS) entry which is preliminary data.</text>
</comment>
<keyword evidence="4 8" id="KW-0479">Metal-binding</keyword>